<evidence type="ECO:0000256" key="1">
    <source>
        <dbReference type="SAM" id="MobiDB-lite"/>
    </source>
</evidence>
<reference evidence="2" key="2">
    <citation type="submission" date="2021-04" db="EMBL/GenBank/DDBJ databases">
        <authorList>
            <person name="Gilroy R."/>
        </authorList>
    </citation>
    <scope>NUCLEOTIDE SEQUENCE</scope>
    <source>
        <strain evidence="2">23274</strain>
    </source>
</reference>
<protein>
    <submittedName>
        <fullName evidence="2">Uncharacterized protein</fullName>
    </submittedName>
</protein>
<dbReference type="AlphaFoldDB" id="A0A9D2AAH1"/>
<accession>A0A9D2AAH1</accession>
<name>A0A9D2AAH1_9BACT</name>
<gene>
    <name evidence="2" type="ORF">H9863_00055</name>
</gene>
<dbReference type="Proteomes" id="UP000824202">
    <property type="component" value="Unassembled WGS sequence"/>
</dbReference>
<evidence type="ECO:0000313" key="3">
    <source>
        <dbReference type="Proteomes" id="UP000824202"/>
    </source>
</evidence>
<feature type="region of interest" description="Disordered" evidence="1">
    <location>
        <begin position="1"/>
        <end position="28"/>
    </location>
</feature>
<dbReference type="EMBL" id="DXFT01000001">
    <property type="protein sequence ID" value="HIX02499.1"/>
    <property type="molecule type" value="Genomic_DNA"/>
</dbReference>
<reference evidence="2" key="1">
    <citation type="journal article" date="2021" name="PeerJ">
        <title>Extensive microbial diversity within the chicken gut microbiome revealed by metagenomics and culture.</title>
        <authorList>
            <person name="Gilroy R."/>
            <person name="Ravi A."/>
            <person name="Getino M."/>
            <person name="Pursley I."/>
            <person name="Horton D.L."/>
            <person name="Alikhan N.F."/>
            <person name="Baker D."/>
            <person name="Gharbi K."/>
            <person name="Hall N."/>
            <person name="Watson M."/>
            <person name="Adriaenssens E.M."/>
            <person name="Foster-Nyarko E."/>
            <person name="Jarju S."/>
            <person name="Secka A."/>
            <person name="Antonio M."/>
            <person name="Oren A."/>
            <person name="Chaudhuri R.R."/>
            <person name="La Ragione R."/>
            <person name="Hildebrand F."/>
            <person name="Pallen M.J."/>
        </authorList>
    </citation>
    <scope>NUCLEOTIDE SEQUENCE</scope>
    <source>
        <strain evidence="2">23274</strain>
    </source>
</reference>
<sequence length="61" mass="6156">MPVGGGRKCLSRGVSGQGGRKGWFAGERGRGGWGTGVEAVGKISTAGEGARKGFQGIEVCF</sequence>
<organism evidence="2 3">
    <name type="scientific">Candidatus Odoribacter faecigallinarum</name>
    <dbReference type="NCBI Taxonomy" id="2838706"/>
    <lineage>
        <taxon>Bacteria</taxon>
        <taxon>Pseudomonadati</taxon>
        <taxon>Bacteroidota</taxon>
        <taxon>Bacteroidia</taxon>
        <taxon>Bacteroidales</taxon>
        <taxon>Odoribacteraceae</taxon>
        <taxon>Odoribacter</taxon>
    </lineage>
</organism>
<comment type="caution">
    <text evidence="2">The sequence shown here is derived from an EMBL/GenBank/DDBJ whole genome shotgun (WGS) entry which is preliminary data.</text>
</comment>
<proteinExistence type="predicted"/>
<evidence type="ECO:0000313" key="2">
    <source>
        <dbReference type="EMBL" id="HIX02499.1"/>
    </source>
</evidence>